<dbReference type="SFLD" id="SFLDF00027">
    <property type="entry name" value="p-type_atpase"/>
    <property type="match status" value="1"/>
</dbReference>
<feature type="transmembrane region" description="Helical" evidence="11">
    <location>
        <begin position="353"/>
        <end position="375"/>
    </location>
</feature>
<evidence type="ECO:0000256" key="9">
    <source>
        <dbReference type="ARBA" id="ARBA00022989"/>
    </source>
</evidence>
<feature type="transmembrane region" description="Helical" evidence="11">
    <location>
        <begin position="720"/>
        <end position="739"/>
    </location>
</feature>
<dbReference type="PANTHER" id="PTHR43520">
    <property type="entry name" value="ATP7, ISOFORM B"/>
    <property type="match status" value="1"/>
</dbReference>
<keyword evidence="14" id="KW-1185">Reference proteome</keyword>
<dbReference type="NCBIfam" id="TIGR01494">
    <property type="entry name" value="ATPase_P-type"/>
    <property type="match status" value="1"/>
</dbReference>
<dbReference type="GO" id="GO:0016887">
    <property type="term" value="F:ATP hydrolysis activity"/>
    <property type="evidence" value="ECO:0007669"/>
    <property type="project" value="InterPro"/>
</dbReference>
<dbReference type="Proteomes" id="UP000298588">
    <property type="component" value="Chromosome"/>
</dbReference>
<evidence type="ECO:0000256" key="7">
    <source>
        <dbReference type="ARBA" id="ARBA00022840"/>
    </source>
</evidence>
<keyword evidence="4 11" id="KW-0812">Transmembrane</keyword>
<dbReference type="GO" id="GO:0005507">
    <property type="term" value="F:copper ion binding"/>
    <property type="evidence" value="ECO:0007669"/>
    <property type="project" value="TreeGrafter"/>
</dbReference>
<feature type="transmembrane region" description="Helical" evidence="11">
    <location>
        <begin position="381"/>
        <end position="408"/>
    </location>
</feature>
<dbReference type="EMBL" id="CP039865">
    <property type="protein sequence ID" value="QCK84647.1"/>
    <property type="molecule type" value="Genomic_DNA"/>
</dbReference>
<organism evidence="13 14">
    <name type="scientific">Phreatobacter aquaticus</name>
    <dbReference type="NCBI Taxonomy" id="2570229"/>
    <lineage>
        <taxon>Bacteria</taxon>
        <taxon>Pseudomonadati</taxon>
        <taxon>Pseudomonadota</taxon>
        <taxon>Alphaproteobacteria</taxon>
        <taxon>Hyphomicrobiales</taxon>
        <taxon>Phreatobacteraceae</taxon>
        <taxon>Phreatobacter</taxon>
    </lineage>
</organism>
<evidence type="ECO:0000256" key="11">
    <source>
        <dbReference type="RuleBase" id="RU362081"/>
    </source>
</evidence>
<dbReference type="SFLD" id="SFLDS00003">
    <property type="entry name" value="Haloacid_Dehalogenase"/>
    <property type="match status" value="1"/>
</dbReference>
<dbReference type="KEGG" id="paqt:E8L99_02020"/>
<dbReference type="InterPro" id="IPR059000">
    <property type="entry name" value="ATPase_P-type_domA"/>
</dbReference>
<dbReference type="InterPro" id="IPR023299">
    <property type="entry name" value="ATPase_P-typ_cyto_dom_N"/>
</dbReference>
<dbReference type="SUPFAM" id="SSF55008">
    <property type="entry name" value="HMA, heavy metal-associated domain"/>
    <property type="match status" value="1"/>
</dbReference>
<dbReference type="PROSITE" id="PS50846">
    <property type="entry name" value="HMA_2"/>
    <property type="match status" value="1"/>
</dbReference>
<feature type="transmembrane region" description="Helical" evidence="11">
    <location>
        <begin position="139"/>
        <end position="157"/>
    </location>
</feature>
<dbReference type="GO" id="GO:0005524">
    <property type="term" value="F:ATP binding"/>
    <property type="evidence" value="ECO:0007669"/>
    <property type="project" value="UniProtKB-UniRule"/>
</dbReference>
<dbReference type="PROSITE" id="PS01047">
    <property type="entry name" value="HMA_1"/>
    <property type="match status" value="1"/>
</dbReference>
<keyword evidence="10 11" id="KW-0472">Membrane</keyword>
<evidence type="ECO:0000256" key="4">
    <source>
        <dbReference type="ARBA" id="ARBA00022692"/>
    </source>
</evidence>
<keyword evidence="7 11" id="KW-0067">ATP-binding</keyword>
<dbReference type="GO" id="GO:0005886">
    <property type="term" value="C:plasma membrane"/>
    <property type="evidence" value="ECO:0007669"/>
    <property type="project" value="UniProtKB-SubCell"/>
</dbReference>
<evidence type="ECO:0000256" key="3">
    <source>
        <dbReference type="ARBA" id="ARBA00022475"/>
    </source>
</evidence>
<dbReference type="InterPro" id="IPR036412">
    <property type="entry name" value="HAD-like_sf"/>
</dbReference>
<dbReference type="SUPFAM" id="SSF56784">
    <property type="entry name" value="HAD-like"/>
    <property type="match status" value="1"/>
</dbReference>
<dbReference type="Gene3D" id="3.40.50.1000">
    <property type="entry name" value="HAD superfamily/HAD-like"/>
    <property type="match status" value="1"/>
</dbReference>
<dbReference type="GO" id="GO:0043682">
    <property type="term" value="F:P-type divalent copper transporter activity"/>
    <property type="evidence" value="ECO:0007669"/>
    <property type="project" value="TreeGrafter"/>
</dbReference>
<dbReference type="GO" id="GO:0060003">
    <property type="term" value="P:copper ion export"/>
    <property type="evidence" value="ECO:0007669"/>
    <property type="project" value="UniProtKB-ARBA"/>
</dbReference>
<evidence type="ECO:0000313" key="14">
    <source>
        <dbReference type="Proteomes" id="UP000298588"/>
    </source>
</evidence>
<dbReference type="Gene3D" id="2.70.150.10">
    <property type="entry name" value="Calcium-transporting ATPase, cytoplasmic transduction domain A"/>
    <property type="match status" value="1"/>
</dbReference>
<evidence type="ECO:0000256" key="8">
    <source>
        <dbReference type="ARBA" id="ARBA00022967"/>
    </source>
</evidence>
<comment type="subcellular location">
    <subcellularLocation>
        <location evidence="1">Cell membrane</location>
        <topology evidence="1">Multi-pass membrane protein</topology>
    </subcellularLocation>
</comment>
<dbReference type="InterPro" id="IPR027256">
    <property type="entry name" value="P-typ_ATPase_IB"/>
</dbReference>
<dbReference type="InterPro" id="IPR044492">
    <property type="entry name" value="P_typ_ATPase_HD_dom"/>
</dbReference>
<keyword evidence="9 11" id="KW-1133">Transmembrane helix</keyword>
<evidence type="ECO:0000259" key="12">
    <source>
        <dbReference type="PROSITE" id="PS50846"/>
    </source>
</evidence>
<dbReference type="PANTHER" id="PTHR43520:SF8">
    <property type="entry name" value="P-TYPE CU(+) TRANSPORTER"/>
    <property type="match status" value="1"/>
</dbReference>
<dbReference type="Pfam" id="PF00403">
    <property type="entry name" value="HMA"/>
    <property type="match status" value="1"/>
</dbReference>
<dbReference type="InterPro" id="IPR036163">
    <property type="entry name" value="HMA_dom_sf"/>
</dbReference>
<evidence type="ECO:0000313" key="13">
    <source>
        <dbReference type="EMBL" id="QCK84647.1"/>
    </source>
</evidence>
<dbReference type="Pfam" id="PF00122">
    <property type="entry name" value="E1-E2_ATPase"/>
    <property type="match status" value="1"/>
</dbReference>
<dbReference type="Gene3D" id="3.30.70.100">
    <property type="match status" value="1"/>
</dbReference>
<proteinExistence type="inferred from homology"/>
<dbReference type="PRINTS" id="PR00943">
    <property type="entry name" value="CUATPASE"/>
</dbReference>
<keyword evidence="6 11" id="KW-0547">Nucleotide-binding</keyword>
<dbReference type="NCBIfam" id="TIGR01511">
    <property type="entry name" value="ATPase-IB1_Cu"/>
    <property type="match status" value="1"/>
</dbReference>
<dbReference type="RefSeq" id="WP_137097982.1">
    <property type="nucleotide sequence ID" value="NZ_CP039865.1"/>
</dbReference>
<evidence type="ECO:0000256" key="6">
    <source>
        <dbReference type="ARBA" id="ARBA00022741"/>
    </source>
</evidence>
<dbReference type="InterPro" id="IPR023214">
    <property type="entry name" value="HAD_sf"/>
</dbReference>
<dbReference type="CDD" id="cd00371">
    <property type="entry name" value="HMA"/>
    <property type="match status" value="1"/>
</dbReference>
<dbReference type="InterPro" id="IPR008250">
    <property type="entry name" value="ATPase_P-typ_transduc_dom_A_sf"/>
</dbReference>
<comment type="similarity">
    <text evidence="2 11">Belongs to the cation transport ATPase (P-type) (TC 3.A.3) family. Type IB subfamily.</text>
</comment>
<dbReference type="InterPro" id="IPR023298">
    <property type="entry name" value="ATPase_P-typ_TM_dom_sf"/>
</dbReference>
<feature type="domain" description="HMA" evidence="12">
    <location>
        <begin position="15"/>
        <end position="80"/>
    </location>
</feature>
<dbReference type="Pfam" id="PF00702">
    <property type="entry name" value="Hydrolase"/>
    <property type="match status" value="1"/>
</dbReference>
<dbReference type="SUPFAM" id="SSF81653">
    <property type="entry name" value="Calcium ATPase, transduction domain A"/>
    <property type="match status" value="1"/>
</dbReference>
<gene>
    <name evidence="13" type="ORF">E8L99_02020</name>
</gene>
<dbReference type="InterPro" id="IPR001757">
    <property type="entry name" value="P_typ_ATPase"/>
</dbReference>
<dbReference type="SUPFAM" id="SSF81665">
    <property type="entry name" value="Calcium ATPase, transmembrane domain M"/>
    <property type="match status" value="1"/>
</dbReference>
<dbReference type="InterPro" id="IPR006121">
    <property type="entry name" value="HMA_dom"/>
</dbReference>
<sequence>MNAQTNHADPKSPLRTVTFDVGGMTCAACASRIETVVGRLPGIASVSVNLPLERADVVMAPGVADQAVIDAVDLAGYSANPRRGTASERRLAEEERAAERRAEDRQTLVLFIGSALLTLPLMLPMLLKPFGFPWHPAPWTEFALAAPVQFIAGWRFYRGAWKAIRTGGATMDVLVALGTSAAFFFSLYMILRHGEHAHGHLYFEGAAAVITLVLFGKVLETRARRGTTEAVRALIALRPQTARLRRHGATADAPIEEVRSGDLVEIRPGERFPVDGTITEGETEADESLITGESVPVAKHVGDGVVTGALNGGGLVVIAATAIGEDTTLARITRMVEAAQTGKAPVQRLVDRISAVFVPVIIAIAAVAFAGWLIAGHDVETALIAAVSVLVIACPCALGLATPAALVAGTGAAARAGILVKDIEALERVAQVDVVVLDKTGTLTLGKPVVAEVVPAEGFTRASLLALAGTVQGPSEHPLGKAIRAAAIAEGAALGDVEGFRAVIGEGVEGKVDGRSVIAGKPAYLASRGVDFGPLSRTAADLGLGGATVTAVAADGKLAGLIALADAVHPQAKAAIDALRARDIRVMMVTGDAEGPALRVAAELGLSSGEVRFGVRPEGKVQVVRELVASGAKAAMVGDGINDAPALAAAHVGIAMGGGTDAAIETASVALMRSNPILVPGAIDIARRTVAKIRQNLFWAFVYNVVGVPLAAFGLLSPAIAGAAMAMSSVSVVVNSLTLRNWKP</sequence>
<keyword evidence="3 11" id="KW-1003">Cell membrane</keyword>
<dbReference type="NCBIfam" id="TIGR01525">
    <property type="entry name" value="ATPase-IB_hvy"/>
    <property type="match status" value="1"/>
</dbReference>
<dbReference type="InterPro" id="IPR017969">
    <property type="entry name" value="Heavy-metal-associated_CS"/>
</dbReference>
<dbReference type="FunFam" id="3.30.70.100:FF:000001">
    <property type="entry name" value="ATPase copper transporting beta"/>
    <property type="match status" value="1"/>
</dbReference>
<dbReference type="OrthoDB" id="9807843at2"/>
<dbReference type="SFLD" id="SFLDG00002">
    <property type="entry name" value="C1.7:_P-type_atpase_like"/>
    <property type="match status" value="1"/>
</dbReference>
<dbReference type="CDD" id="cd02094">
    <property type="entry name" value="P-type_ATPase_Cu-like"/>
    <property type="match status" value="1"/>
</dbReference>
<evidence type="ECO:0000256" key="5">
    <source>
        <dbReference type="ARBA" id="ARBA00022723"/>
    </source>
</evidence>
<feature type="transmembrane region" description="Helical" evidence="11">
    <location>
        <begin position="697"/>
        <end position="714"/>
    </location>
</feature>
<feature type="transmembrane region" description="Helical" evidence="11">
    <location>
        <begin position="197"/>
        <end position="215"/>
    </location>
</feature>
<evidence type="ECO:0000256" key="10">
    <source>
        <dbReference type="ARBA" id="ARBA00023136"/>
    </source>
</evidence>
<keyword evidence="5 11" id="KW-0479">Metal-binding</keyword>
<dbReference type="Gene3D" id="3.40.1110.10">
    <property type="entry name" value="Calcium-transporting ATPase, cytoplasmic domain N"/>
    <property type="match status" value="1"/>
</dbReference>
<accession>A0A4D7QGY8</accession>
<evidence type="ECO:0000256" key="1">
    <source>
        <dbReference type="ARBA" id="ARBA00004651"/>
    </source>
</evidence>
<dbReference type="FunFam" id="2.70.150.10:FF:000020">
    <property type="entry name" value="Copper-exporting P-type ATPase A"/>
    <property type="match status" value="1"/>
</dbReference>
<dbReference type="AlphaFoldDB" id="A0A4D7QGY8"/>
<dbReference type="InterPro" id="IPR018303">
    <property type="entry name" value="ATPase_P-typ_P_site"/>
</dbReference>
<reference evidence="13 14" key="1">
    <citation type="submission" date="2019-04" db="EMBL/GenBank/DDBJ databases">
        <title>Phreatobacter aquaticus sp. nov.</title>
        <authorList>
            <person name="Choi A."/>
            <person name="Baek K."/>
        </authorList>
    </citation>
    <scope>NUCLEOTIDE SEQUENCE [LARGE SCALE GENOMIC DNA]</scope>
    <source>
        <strain evidence="13 14">NMCR1094</strain>
    </source>
</reference>
<dbReference type="PROSITE" id="PS00154">
    <property type="entry name" value="ATPASE_E1_E2"/>
    <property type="match status" value="1"/>
</dbReference>
<name>A0A4D7QGY8_9HYPH</name>
<feature type="transmembrane region" description="Helical" evidence="11">
    <location>
        <begin position="169"/>
        <end position="191"/>
    </location>
</feature>
<dbReference type="PRINTS" id="PR00119">
    <property type="entry name" value="CATATPASE"/>
</dbReference>
<feature type="transmembrane region" description="Helical" evidence="11">
    <location>
        <begin position="108"/>
        <end position="127"/>
    </location>
</feature>
<protein>
    <submittedName>
        <fullName evidence="13">Copper-translocating P-type ATPase</fullName>
    </submittedName>
</protein>
<keyword evidence="8" id="KW-1278">Translocase</keyword>
<dbReference type="GO" id="GO:0055070">
    <property type="term" value="P:copper ion homeostasis"/>
    <property type="evidence" value="ECO:0007669"/>
    <property type="project" value="TreeGrafter"/>
</dbReference>
<evidence type="ECO:0000256" key="2">
    <source>
        <dbReference type="ARBA" id="ARBA00006024"/>
    </source>
</evidence>